<dbReference type="EMBL" id="FNXT01000693">
    <property type="protein sequence ID" value="SZX66289.1"/>
    <property type="molecule type" value="Genomic_DNA"/>
</dbReference>
<feature type="compositionally biased region" description="Polar residues" evidence="1">
    <location>
        <begin position="90"/>
        <end position="100"/>
    </location>
</feature>
<dbReference type="STRING" id="3088.A0A383VN90"/>
<organism evidence="2 3">
    <name type="scientific">Tetradesmus obliquus</name>
    <name type="common">Green alga</name>
    <name type="synonym">Acutodesmus obliquus</name>
    <dbReference type="NCBI Taxonomy" id="3088"/>
    <lineage>
        <taxon>Eukaryota</taxon>
        <taxon>Viridiplantae</taxon>
        <taxon>Chlorophyta</taxon>
        <taxon>core chlorophytes</taxon>
        <taxon>Chlorophyceae</taxon>
        <taxon>CS clade</taxon>
        <taxon>Sphaeropleales</taxon>
        <taxon>Scenedesmaceae</taxon>
        <taxon>Tetradesmus</taxon>
    </lineage>
</organism>
<feature type="region of interest" description="Disordered" evidence="1">
    <location>
        <begin position="64"/>
        <end position="103"/>
    </location>
</feature>
<dbReference type="AlphaFoldDB" id="A0A383VN90"/>
<accession>A0A383VN90</accession>
<proteinExistence type="predicted"/>
<evidence type="ECO:0000313" key="3">
    <source>
        <dbReference type="Proteomes" id="UP000256970"/>
    </source>
</evidence>
<name>A0A383VN90_TETOB</name>
<dbReference type="Proteomes" id="UP000256970">
    <property type="component" value="Unassembled WGS sequence"/>
</dbReference>
<feature type="compositionally biased region" description="Polar residues" evidence="1">
    <location>
        <begin position="64"/>
        <end position="79"/>
    </location>
</feature>
<protein>
    <submittedName>
        <fullName evidence="2">Uncharacterized protein</fullName>
    </submittedName>
</protein>
<evidence type="ECO:0000313" key="2">
    <source>
        <dbReference type="EMBL" id="SZX66289.1"/>
    </source>
</evidence>
<reference evidence="2 3" key="1">
    <citation type="submission" date="2016-10" db="EMBL/GenBank/DDBJ databases">
        <authorList>
            <person name="Cai Z."/>
        </authorList>
    </citation>
    <scope>NUCLEOTIDE SEQUENCE [LARGE SCALE GENOMIC DNA]</scope>
</reference>
<gene>
    <name evidence="2" type="ORF">BQ4739_LOCUS6720</name>
</gene>
<evidence type="ECO:0000256" key="1">
    <source>
        <dbReference type="SAM" id="MobiDB-lite"/>
    </source>
</evidence>
<keyword evidence="3" id="KW-1185">Reference proteome</keyword>
<sequence length="739" mass="77517">MATGNHYSKQVAVLEKVLRGKMSQLSVLSAENQVLRQRERALQAYQASLAGGLHATKKVLREASFSSQAAHGSPASDSMSGEDGPATPTAPANSAGSHSFSDGPALLQKIDEREEAVQQALHAIGGCDQAAYDSLYTTQLLRRATSQPERTAAILNMSIPQRLAYVTKCVERFALLLPKYDRTGASTRLGPASEQTDRLVDELSEKALTFGLLDPPGVHLSECMINMETSQPEAYPDGWWDLVVEAMELTGEQLAALKVCYDRVKPVKDALTAQHAALAARLAQLQSSQHSKQRAFEHGAQQLYSRVHAESTHGAAASAAMTPQAALLARQAERAQQLQRQAQLQMQISGAAAAHAASTPQGGLLQLGSVALQAKVASAADAEQLAQLLEQSLQEAAKSATTGSGGATVAESVSSPACGAAVAATVSTATWPQAAATPALQQQQQQVRQVHFAVPVQQHSRVSPDQPQSSAEAAMQLQQSFLQADAAAAAAAAAASWQMNAGAAMPGSAAAAAASAASSPELAMNVESAAYQYAVIDTVLDSQLELDPGMDSGTAAAAAGMETLCSSSGNAGLAGSSSSPDNLLLQQHLQQQQQQQQQIGNTAAAAPAATAAGEGVAMLSRDEVAAAVLGAAQCSTGGGEALTSVIARSSSQCQRDLLMHLGCKEQQQTEQEMDRITAQLKMQQYCLALHLHNVCSKKQIALHYLHCFPFIPEAFSFFEALEATWAGQACKNNRPQRSR</sequence>